<dbReference type="PANTHER" id="PTHR46310:SF5">
    <property type="entry name" value="OUTER ENVELOPE PROTEIN 64, CHLOROPLASTIC"/>
    <property type="match status" value="1"/>
</dbReference>
<dbReference type="EMBL" id="JABFOF010000008">
    <property type="protein sequence ID" value="KAG2384119.1"/>
    <property type="molecule type" value="Genomic_DNA"/>
</dbReference>
<dbReference type="SMART" id="SM00028">
    <property type="entry name" value="TPR"/>
    <property type="match status" value="2"/>
</dbReference>
<comment type="caution">
    <text evidence="1">The sequence shown here is derived from an EMBL/GenBank/DDBJ whole genome shotgun (WGS) entry which is preliminary data.</text>
</comment>
<organism evidence="1 2">
    <name type="scientific">Phaseolus angularis</name>
    <name type="common">Azuki bean</name>
    <name type="synonym">Vigna angularis</name>
    <dbReference type="NCBI Taxonomy" id="3914"/>
    <lineage>
        <taxon>Eukaryota</taxon>
        <taxon>Viridiplantae</taxon>
        <taxon>Streptophyta</taxon>
        <taxon>Embryophyta</taxon>
        <taxon>Tracheophyta</taxon>
        <taxon>Spermatophyta</taxon>
        <taxon>Magnoliopsida</taxon>
        <taxon>eudicotyledons</taxon>
        <taxon>Gunneridae</taxon>
        <taxon>Pentapetalae</taxon>
        <taxon>rosids</taxon>
        <taxon>fabids</taxon>
        <taxon>Fabales</taxon>
        <taxon>Fabaceae</taxon>
        <taxon>Papilionoideae</taxon>
        <taxon>50 kb inversion clade</taxon>
        <taxon>NPAAA clade</taxon>
        <taxon>indigoferoid/millettioid clade</taxon>
        <taxon>Phaseoleae</taxon>
        <taxon>Vigna</taxon>
    </lineage>
</organism>
<dbReference type="Pfam" id="PF21010">
    <property type="entry name" value="HA2_C"/>
    <property type="match status" value="1"/>
</dbReference>
<dbReference type="AlphaFoldDB" id="A0A8T0JTV3"/>
<evidence type="ECO:0000313" key="2">
    <source>
        <dbReference type="Proteomes" id="UP000743370"/>
    </source>
</evidence>
<protein>
    <submittedName>
        <fullName evidence="1">Translocon at the outer membrane of chloroplasts 64</fullName>
    </submittedName>
</protein>
<dbReference type="InterPro" id="IPR019734">
    <property type="entry name" value="TPR_rpt"/>
</dbReference>
<reference evidence="1 2" key="1">
    <citation type="submission" date="2020-05" db="EMBL/GenBank/DDBJ databases">
        <title>Vigna angularis (adzuki bean) Var. LongXiaoDou No. 4 denovo assembly.</title>
        <authorList>
            <person name="Xiang H."/>
        </authorList>
    </citation>
    <scope>NUCLEOTIDE SEQUENCE [LARGE SCALE GENOMIC DNA]</scope>
    <source>
        <tissue evidence="1">Leaf</tissue>
    </source>
</reference>
<dbReference type="Gene3D" id="1.25.40.10">
    <property type="entry name" value="Tetratricopeptide repeat domain"/>
    <property type="match status" value="1"/>
</dbReference>
<evidence type="ECO:0000313" key="1">
    <source>
        <dbReference type="EMBL" id="KAG2384119.1"/>
    </source>
</evidence>
<dbReference type="SUPFAM" id="SSF48452">
    <property type="entry name" value="TPR-like"/>
    <property type="match status" value="1"/>
</dbReference>
<dbReference type="InterPro" id="IPR011990">
    <property type="entry name" value="TPR-like_helical_dom_sf"/>
</dbReference>
<name>A0A8T0JTV3_PHAAN</name>
<dbReference type="PANTHER" id="PTHR46310">
    <property type="entry name" value="AMIDASE 1"/>
    <property type="match status" value="1"/>
</dbReference>
<sequence>MVPVKPKLGKMLNLGTIFKCLDPIMAVVAGLSVKDRLVTPSDKKYGNQAYKDRQWQKAIGFYTEAIKLCSDNATYYSNRAQAYLEHGSYLQVEADCTKAISLDKNVSSLKKTLCMNFVIVVFQKLVFIPNMILTEACLHHRKHQLKVESNGQKSTNNDLLGILLESNCILKCQ</sequence>
<gene>
    <name evidence="1" type="ORF">HKW66_Vig0151180</name>
</gene>
<dbReference type="Proteomes" id="UP000743370">
    <property type="component" value="Unassembled WGS sequence"/>
</dbReference>
<proteinExistence type="predicted"/>
<accession>A0A8T0JTV3</accession>